<name>A0A392NQN3_9FABA</name>
<keyword evidence="1" id="KW-0175">Coiled coil</keyword>
<feature type="non-terminal residue" evidence="2">
    <location>
        <position position="1"/>
    </location>
</feature>
<evidence type="ECO:0000313" key="3">
    <source>
        <dbReference type="Proteomes" id="UP000265520"/>
    </source>
</evidence>
<organism evidence="2 3">
    <name type="scientific">Trifolium medium</name>
    <dbReference type="NCBI Taxonomy" id="97028"/>
    <lineage>
        <taxon>Eukaryota</taxon>
        <taxon>Viridiplantae</taxon>
        <taxon>Streptophyta</taxon>
        <taxon>Embryophyta</taxon>
        <taxon>Tracheophyta</taxon>
        <taxon>Spermatophyta</taxon>
        <taxon>Magnoliopsida</taxon>
        <taxon>eudicotyledons</taxon>
        <taxon>Gunneridae</taxon>
        <taxon>Pentapetalae</taxon>
        <taxon>rosids</taxon>
        <taxon>fabids</taxon>
        <taxon>Fabales</taxon>
        <taxon>Fabaceae</taxon>
        <taxon>Papilionoideae</taxon>
        <taxon>50 kb inversion clade</taxon>
        <taxon>NPAAA clade</taxon>
        <taxon>Hologalegina</taxon>
        <taxon>IRL clade</taxon>
        <taxon>Trifolieae</taxon>
        <taxon>Trifolium</taxon>
    </lineage>
</organism>
<evidence type="ECO:0000313" key="2">
    <source>
        <dbReference type="EMBL" id="MCI00805.1"/>
    </source>
</evidence>
<protein>
    <submittedName>
        <fullName evidence="2">Alpha-amylase isozyme 3D</fullName>
    </submittedName>
</protein>
<accession>A0A392NQN3</accession>
<reference evidence="2 3" key="1">
    <citation type="journal article" date="2018" name="Front. Plant Sci.">
        <title>Red Clover (Trifolium pratense) and Zigzag Clover (T. medium) - A Picture of Genomic Similarities and Differences.</title>
        <authorList>
            <person name="Dluhosova J."/>
            <person name="Istvanek J."/>
            <person name="Nedelnik J."/>
            <person name="Repkova J."/>
        </authorList>
    </citation>
    <scope>NUCLEOTIDE SEQUENCE [LARGE SCALE GENOMIC DNA]</scope>
    <source>
        <strain evidence="3">cv. 10/8</strain>
        <tissue evidence="2">Leaf</tissue>
    </source>
</reference>
<proteinExistence type="predicted"/>
<dbReference type="AlphaFoldDB" id="A0A392NQN3"/>
<feature type="coiled-coil region" evidence="1">
    <location>
        <begin position="125"/>
        <end position="173"/>
    </location>
</feature>
<comment type="caution">
    <text evidence="2">The sequence shown here is derived from an EMBL/GenBank/DDBJ whole genome shotgun (WGS) entry which is preliminary data.</text>
</comment>
<dbReference type="Proteomes" id="UP000265520">
    <property type="component" value="Unassembled WGS sequence"/>
</dbReference>
<dbReference type="EMBL" id="LXQA010044283">
    <property type="protein sequence ID" value="MCI00805.1"/>
    <property type="molecule type" value="Genomic_DNA"/>
</dbReference>
<sequence>AILHDKEVAITELEAAKSLFHKNLEESVEEKFSLQSKLVLAKQDAVDLAVQVEKLAEVAFQQATSHILQDAQLRISSAETTAAEAAHQIEKQIKDATEGTISSIVEKSKYAIERALAVAEEAGMLSDIESQLMIARNEVARLNIELEHTRQQLKAFEQRAIDAEKDLLDLQESRRKTTLQQEEEMKSL</sequence>
<evidence type="ECO:0000256" key="1">
    <source>
        <dbReference type="SAM" id="Coils"/>
    </source>
</evidence>
<keyword evidence="3" id="KW-1185">Reference proteome</keyword>
<feature type="non-terminal residue" evidence="2">
    <location>
        <position position="188"/>
    </location>
</feature>